<organism evidence="1 2">
    <name type="scientific">Gammaproteobacteria bacterium LSUCC0057</name>
    <dbReference type="NCBI Taxonomy" id="2559237"/>
    <lineage>
        <taxon>Bacteria</taxon>
        <taxon>Pseudomonadati</taxon>
        <taxon>Pseudomonadota</taxon>
        <taxon>Gammaproteobacteria</taxon>
        <taxon>Cellvibrionales</taxon>
        <taxon>Porticoccaceae</taxon>
        <taxon>SAR92 clade</taxon>
    </lineage>
</organism>
<dbReference type="Pfam" id="PF04400">
    <property type="entry name" value="NqrM"/>
    <property type="match status" value="1"/>
</dbReference>
<dbReference type="EMBL" id="SPIA01000001">
    <property type="protein sequence ID" value="TFH69142.1"/>
    <property type="molecule type" value="Genomic_DNA"/>
</dbReference>
<comment type="caution">
    <text evidence="1">The sequence shown here is derived from an EMBL/GenBank/DDBJ whole genome shotgun (WGS) entry which is preliminary data.</text>
</comment>
<accession>A0A4Y8UL74</accession>
<dbReference type="OrthoDB" id="5296227at2"/>
<proteinExistence type="predicted"/>
<dbReference type="Proteomes" id="UP000298133">
    <property type="component" value="Unassembled WGS sequence"/>
</dbReference>
<evidence type="ECO:0000313" key="1">
    <source>
        <dbReference type="EMBL" id="TFH69142.1"/>
    </source>
</evidence>
<evidence type="ECO:0000313" key="2">
    <source>
        <dbReference type="Proteomes" id="UP000298133"/>
    </source>
</evidence>
<protein>
    <submittedName>
        <fullName evidence="1">(Na+)-NQR maturation NqrM</fullName>
    </submittedName>
</protein>
<sequence>MEILLAIIVVGLLITGMAIGVLMGRPPITGSCGGVGKALGVSDYSCEICGDDPNKCEQLSAEPALGYEVGSGK</sequence>
<gene>
    <name evidence="1" type="primary">nqrM</name>
    <name evidence="1" type="ORF">E3W66_04220</name>
</gene>
<name>A0A4Y8UL74_9GAMM</name>
<dbReference type="AlphaFoldDB" id="A0A4Y8UL74"/>
<keyword evidence="2" id="KW-1185">Reference proteome</keyword>
<reference evidence="1 2" key="1">
    <citation type="submission" date="2019-03" db="EMBL/GenBank/DDBJ databases">
        <title>Draft genome of Gammaproteobacteria bacterium LSUCC0057, a member of the SAR92 clade.</title>
        <authorList>
            <person name="Lanclos V.C."/>
            <person name="Doiron C."/>
            <person name="Henson M.W."/>
            <person name="Thrash J.C."/>
        </authorList>
    </citation>
    <scope>NUCLEOTIDE SEQUENCE [LARGE SCALE GENOMIC DNA]</scope>
    <source>
        <strain evidence="1 2">LSUCC0057</strain>
    </source>
</reference>
<dbReference type="InterPro" id="IPR007495">
    <property type="entry name" value="NqrM"/>
</dbReference>